<dbReference type="EC" id="4.1.1.37" evidence="3 8"/>
<feature type="site" description="Transition state stabilizer" evidence="8">
    <location>
        <position position="74"/>
    </location>
</feature>
<dbReference type="InterPro" id="IPR038071">
    <property type="entry name" value="UROD/MetE-like_sf"/>
</dbReference>
<dbReference type="CDD" id="cd00717">
    <property type="entry name" value="URO-D"/>
    <property type="match status" value="1"/>
</dbReference>
<dbReference type="OrthoDB" id="9806656at2"/>
<evidence type="ECO:0000256" key="6">
    <source>
        <dbReference type="ARBA" id="ARBA00023239"/>
    </source>
</evidence>
<keyword evidence="4 8" id="KW-0963">Cytoplasm</keyword>
<protein>
    <recommendedName>
        <fullName evidence="3 8">Uroporphyrinogen decarboxylase</fullName>
        <shortName evidence="8">UPD</shortName>
        <shortName evidence="8">URO-D</shortName>
        <ecNumber evidence="3 8">4.1.1.37</ecNumber>
    </recommendedName>
</protein>
<comment type="subcellular location">
    <subcellularLocation>
        <location evidence="8">Cytoplasm</location>
    </subcellularLocation>
</comment>
<dbReference type="EMBL" id="MPDK01000003">
    <property type="protein sequence ID" value="PWI58540.1"/>
    <property type="molecule type" value="Genomic_DNA"/>
</dbReference>
<evidence type="ECO:0000313" key="14">
    <source>
        <dbReference type="Proteomes" id="UP000245380"/>
    </source>
</evidence>
<dbReference type="UniPathway" id="UPA00251">
    <property type="reaction ID" value="UER00321"/>
</dbReference>
<evidence type="ECO:0000256" key="5">
    <source>
        <dbReference type="ARBA" id="ARBA00022793"/>
    </source>
</evidence>
<keyword evidence="14" id="KW-1185">Reference proteome</keyword>
<sequence>MIENDLFLRACRREPVERIPVWYMRQAGRYQPDYREVRKKYSLIEICEHPEVCAQVTLSPVQQLGVDAAILFSDIMVPIGAMGLAFDIQKDHGPVIEQPLRQANDIERLKPIDPESDLPYVFETIKILTRELKVPLIGFSGAPFTLASYMIEGGPSRDYLRTKALMYGEPKLWYMLMDRLGDMVITYLRAQVQAGASAIQIFDSWVGSLAPDDYAEYVLPTMQRIFTQLSDLHVPRIYFGVTTGELLTTFVKTGADVFGVDWRVPIRSARARVGRNVAIQGNLDPAVLFAPWAEVQRRAEAIIDMGIEQPGFIFNLGHGVFPATSVEQLQRLTSFVHTYSERALRG</sequence>
<dbReference type="GO" id="GO:0005829">
    <property type="term" value="C:cytosol"/>
    <property type="evidence" value="ECO:0007669"/>
    <property type="project" value="TreeGrafter"/>
</dbReference>
<dbReference type="FunFam" id="3.20.20.210:FF:000005">
    <property type="entry name" value="Uroporphyrinogen decarboxylase"/>
    <property type="match status" value="1"/>
</dbReference>
<evidence type="ECO:0000259" key="12">
    <source>
        <dbReference type="PROSITE" id="PS00907"/>
    </source>
</evidence>
<feature type="binding site" evidence="8">
    <location>
        <position position="149"/>
    </location>
    <ligand>
        <name>substrate</name>
    </ligand>
</feature>
<feature type="domain" description="Uroporphyrinogen decarboxylase (URO-D)" evidence="11">
    <location>
        <begin position="20"/>
        <end position="29"/>
    </location>
</feature>
<dbReference type="InterPro" id="IPR006361">
    <property type="entry name" value="Uroporphyrinogen_deCO2ase_HemE"/>
</dbReference>
<evidence type="ECO:0000259" key="11">
    <source>
        <dbReference type="PROSITE" id="PS00906"/>
    </source>
</evidence>
<organism evidence="13 14">
    <name type="scientific">Sulfoacidibacillus thermotolerans</name>
    <name type="common">Acidibacillus sulfuroxidans</name>
    <dbReference type="NCBI Taxonomy" id="1765684"/>
    <lineage>
        <taxon>Bacteria</taxon>
        <taxon>Bacillati</taxon>
        <taxon>Bacillota</taxon>
        <taxon>Bacilli</taxon>
        <taxon>Bacillales</taxon>
        <taxon>Alicyclobacillaceae</taxon>
        <taxon>Sulfoacidibacillus</taxon>
    </lineage>
</organism>
<proteinExistence type="inferred from homology"/>
<evidence type="ECO:0000256" key="2">
    <source>
        <dbReference type="ARBA" id="ARBA00009935"/>
    </source>
</evidence>
<dbReference type="HAMAP" id="MF_00218">
    <property type="entry name" value="URO_D"/>
    <property type="match status" value="1"/>
</dbReference>
<gene>
    <name evidence="8" type="primary">hemE</name>
    <name evidence="13" type="ORF">BM613_03220</name>
</gene>
<dbReference type="AlphaFoldDB" id="A0A2U3DB86"/>
<feature type="binding site" evidence="8">
    <location>
        <position position="204"/>
    </location>
    <ligand>
        <name>substrate</name>
    </ligand>
</feature>
<dbReference type="InterPro" id="IPR000257">
    <property type="entry name" value="Uroporphyrinogen_deCOase"/>
</dbReference>
<comment type="caution">
    <text evidence="8">Lacks conserved residue(s) required for the propagation of feature annotation.</text>
</comment>
<name>A0A2U3DB86_SULT2</name>
<evidence type="ECO:0000256" key="4">
    <source>
        <dbReference type="ARBA" id="ARBA00022490"/>
    </source>
</evidence>
<dbReference type="Gene3D" id="3.20.20.210">
    <property type="match status" value="1"/>
</dbReference>
<comment type="function">
    <text evidence="8">Catalyzes the decarboxylation of four acetate groups of uroporphyrinogen-III to yield coproporphyrinogen-III.</text>
</comment>
<feature type="binding site" evidence="8">
    <location>
        <position position="318"/>
    </location>
    <ligand>
        <name>substrate</name>
    </ligand>
</feature>
<evidence type="ECO:0000256" key="10">
    <source>
        <dbReference type="RuleBase" id="RU004169"/>
    </source>
</evidence>
<dbReference type="PROSITE" id="PS00906">
    <property type="entry name" value="UROD_1"/>
    <property type="match status" value="1"/>
</dbReference>
<accession>A0A2U3DB86</accession>
<reference evidence="13 14" key="1">
    <citation type="submission" date="2016-11" db="EMBL/GenBank/DDBJ databases">
        <title>Comparative genomics of Acidibacillus ferroxidans species.</title>
        <authorList>
            <person name="Oliveira G."/>
            <person name="Nunes G."/>
            <person name="Oliveira R."/>
            <person name="Araujo F."/>
            <person name="Salim A."/>
            <person name="Scholte L."/>
            <person name="Morais D."/>
            <person name="Nancucheo I."/>
            <person name="Johnson D.B."/>
            <person name="Grail B."/>
            <person name="Bittencourt J."/>
            <person name="Valadares R."/>
        </authorList>
    </citation>
    <scope>NUCLEOTIDE SEQUENCE [LARGE SCALE GENOMIC DNA]</scope>
    <source>
        <strain evidence="13 14">Y002</strain>
    </source>
</reference>
<keyword evidence="7 8" id="KW-0627">Porphyrin biosynthesis</keyword>
<comment type="similarity">
    <text evidence="2 8 10">Belongs to the uroporphyrinogen decarboxylase family.</text>
</comment>
<evidence type="ECO:0000256" key="7">
    <source>
        <dbReference type="ARBA" id="ARBA00023244"/>
    </source>
</evidence>
<evidence type="ECO:0000256" key="1">
    <source>
        <dbReference type="ARBA" id="ARBA00004804"/>
    </source>
</evidence>
<dbReference type="RefSeq" id="WP_109429737.1">
    <property type="nucleotide sequence ID" value="NZ_MPDK01000003.1"/>
</dbReference>
<comment type="caution">
    <text evidence="13">The sequence shown here is derived from an EMBL/GenBank/DDBJ whole genome shotgun (WGS) entry which is preliminary data.</text>
</comment>
<dbReference type="Proteomes" id="UP000245380">
    <property type="component" value="Unassembled WGS sequence"/>
</dbReference>
<evidence type="ECO:0000313" key="13">
    <source>
        <dbReference type="EMBL" id="PWI58540.1"/>
    </source>
</evidence>
<comment type="catalytic activity">
    <reaction evidence="8 9">
        <text>uroporphyrinogen III + 4 H(+) = coproporphyrinogen III + 4 CO2</text>
        <dbReference type="Rhea" id="RHEA:19865"/>
        <dbReference type="ChEBI" id="CHEBI:15378"/>
        <dbReference type="ChEBI" id="CHEBI:16526"/>
        <dbReference type="ChEBI" id="CHEBI:57308"/>
        <dbReference type="ChEBI" id="CHEBI:57309"/>
        <dbReference type="EC" id="4.1.1.37"/>
    </reaction>
</comment>
<dbReference type="Pfam" id="PF01208">
    <property type="entry name" value="URO-D"/>
    <property type="match status" value="1"/>
</dbReference>
<evidence type="ECO:0000256" key="3">
    <source>
        <dbReference type="ARBA" id="ARBA00012288"/>
    </source>
</evidence>
<dbReference type="PANTHER" id="PTHR21091:SF169">
    <property type="entry name" value="UROPORPHYRINOGEN DECARBOXYLASE"/>
    <property type="match status" value="1"/>
</dbReference>
<dbReference type="GO" id="GO:0004853">
    <property type="term" value="F:uroporphyrinogen decarboxylase activity"/>
    <property type="evidence" value="ECO:0007669"/>
    <property type="project" value="UniProtKB-UniRule"/>
</dbReference>
<feature type="binding site" evidence="8">
    <location>
        <begin position="25"/>
        <end position="29"/>
    </location>
    <ligand>
        <name>substrate</name>
    </ligand>
</feature>
<evidence type="ECO:0000256" key="8">
    <source>
        <dbReference type="HAMAP-Rule" id="MF_00218"/>
    </source>
</evidence>
<feature type="domain" description="Uroporphyrinogen decarboxylase (URO-D)" evidence="12">
    <location>
        <begin position="137"/>
        <end position="153"/>
    </location>
</feature>
<dbReference type="GO" id="GO:0006782">
    <property type="term" value="P:protoporphyrinogen IX biosynthetic process"/>
    <property type="evidence" value="ECO:0007669"/>
    <property type="project" value="UniProtKB-UniRule"/>
</dbReference>
<evidence type="ECO:0000256" key="9">
    <source>
        <dbReference type="RuleBase" id="RU000554"/>
    </source>
</evidence>
<dbReference type="PANTHER" id="PTHR21091">
    <property type="entry name" value="METHYLTETRAHYDROFOLATE:HOMOCYSTEINE METHYLTRANSFERASE RELATED"/>
    <property type="match status" value="1"/>
</dbReference>
<feature type="binding site" evidence="8">
    <location>
        <position position="74"/>
    </location>
    <ligand>
        <name>substrate</name>
    </ligand>
</feature>
<dbReference type="SUPFAM" id="SSF51726">
    <property type="entry name" value="UROD/MetE-like"/>
    <property type="match status" value="1"/>
</dbReference>
<keyword evidence="5 8" id="KW-0210">Decarboxylase</keyword>
<comment type="subunit">
    <text evidence="8">Homodimer.</text>
</comment>
<comment type="pathway">
    <text evidence="1 8 9">Porphyrin-containing compound metabolism; protoporphyrin-IX biosynthesis; coproporphyrinogen-III from 5-aminolevulinate: step 4/4.</text>
</comment>
<keyword evidence="6 8" id="KW-0456">Lyase</keyword>
<dbReference type="NCBIfam" id="TIGR01464">
    <property type="entry name" value="hemE"/>
    <property type="match status" value="1"/>
</dbReference>
<dbReference type="PROSITE" id="PS00907">
    <property type="entry name" value="UROD_2"/>
    <property type="match status" value="1"/>
</dbReference>